<accession>A0AAW1PW93</accession>
<keyword evidence="3" id="KW-1185">Reference proteome</keyword>
<feature type="signal peptide" evidence="1">
    <location>
        <begin position="1"/>
        <end position="21"/>
    </location>
</feature>
<sequence>MVSQSTAITIFSLVAASLVAGQAPAPDLAPQASGWSITGIPLTTYSQTPNAYESEVPCDGTGTHTCCNGLQRSLLSNNSHQFYGNRSPNKGYYLQPYMMLFNLTVNLTADNAQLASLSVNPWLSFNPVAPSPRLNGSAIVNINPYDKIETYSFTNMRQGWDIYLDDPNYNFEALRRTEGWIINSTYMVSANVNRIGMYQDRYLGGCQDPCGSWRPLGSCTAVPNLALGSVLDQASYYRDVVKWTYAKLLPKANTGMTCSWVATRVEDGTGPGTVAIFHNSDNQYLSCSYGPGSQLDVQASLYANDANMTFGAVQPAVQRQGQAWAYGATNGTLYFRVSNAGALPGPVTVTPLNCCLLAPGAGGPCSAGANNASISSAHRVVIAPGDSAWFNFTIALPAATPSATPAASPDAQACEFGVPDCGAHGTLQPPCACVCADGWVTSSRQDLSAPTYCSVAASNAPNAPGVSGNAVTSITGPKHGPSWRTLHACTSPVRYHA</sequence>
<name>A0AAW1PW93_9CHLO</name>
<dbReference type="EMBL" id="JALJOR010000008">
    <property type="protein sequence ID" value="KAK9812645.1"/>
    <property type="molecule type" value="Genomic_DNA"/>
</dbReference>
<keyword evidence="1" id="KW-0732">Signal</keyword>
<organism evidence="2 3">
    <name type="scientific">[Myrmecia] bisecta</name>
    <dbReference type="NCBI Taxonomy" id="41462"/>
    <lineage>
        <taxon>Eukaryota</taxon>
        <taxon>Viridiplantae</taxon>
        <taxon>Chlorophyta</taxon>
        <taxon>core chlorophytes</taxon>
        <taxon>Trebouxiophyceae</taxon>
        <taxon>Trebouxiales</taxon>
        <taxon>Trebouxiaceae</taxon>
        <taxon>Myrmecia</taxon>
    </lineage>
</organism>
<gene>
    <name evidence="2" type="ORF">WJX72_001204</name>
</gene>
<protein>
    <submittedName>
        <fullName evidence="2">Uncharacterized protein</fullName>
    </submittedName>
</protein>
<proteinExistence type="predicted"/>
<reference evidence="2 3" key="1">
    <citation type="journal article" date="2024" name="Nat. Commun.">
        <title>Phylogenomics reveals the evolutionary origins of lichenization in chlorophyte algae.</title>
        <authorList>
            <person name="Puginier C."/>
            <person name="Libourel C."/>
            <person name="Otte J."/>
            <person name="Skaloud P."/>
            <person name="Haon M."/>
            <person name="Grisel S."/>
            <person name="Petersen M."/>
            <person name="Berrin J.G."/>
            <person name="Delaux P.M."/>
            <person name="Dal Grande F."/>
            <person name="Keller J."/>
        </authorList>
    </citation>
    <scope>NUCLEOTIDE SEQUENCE [LARGE SCALE GENOMIC DNA]</scope>
    <source>
        <strain evidence="2 3">SAG 2043</strain>
    </source>
</reference>
<comment type="caution">
    <text evidence="2">The sequence shown here is derived from an EMBL/GenBank/DDBJ whole genome shotgun (WGS) entry which is preliminary data.</text>
</comment>
<dbReference type="AlphaFoldDB" id="A0AAW1PW93"/>
<dbReference type="Proteomes" id="UP001489004">
    <property type="component" value="Unassembled WGS sequence"/>
</dbReference>
<evidence type="ECO:0000313" key="2">
    <source>
        <dbReference type="EMBL" id="KAK9812645.1"/>
    </source>
</evidence>
<evidence type="ECO:0000256" key="1">
    <source>
        <dbReference type="SAM" id="SignalP"/>
    </source>
</evidence>
<evidence type="ECO:0000313" key="3">
    <source>
        <dbReference type="Proteomes" id="UP001489004"/>
    </source>
</evidence>
<feature type="chain" id="PRO_5044002213" evidence="1">
    <location>
        <begin position="22"/>
        <end position="497"/>
    </location>
</feature>